<protein>
    <submittedName>
        <fullName evidence="1">Adenylyltransferase</fullName>
    </submittedName>
</protein>
<dbReference type="PANTHER" id="PTHR36932:SF1">
    <property type="entry name" value="CAPSULAR POLYSACCHARIDE BIOSYNTHESIS PROTEIN"/>
    <property type="match status" value="1"/>
</dbReference>
<dbReference type="GO" id="GO:0016779">
    <property type="term" value="F:nucleotidyltransferase activity"/>
    <property type="evidence" value="ECO:0007669"/>
    <property type="project" value="UniProtKB-KW"/>
</dbReference>
<dbReference type="PANTHER" id="PTHR36932">
    <property type="entry name" value="CAPSULAR POLYSACCHARIDE BIOSYNTHESIS PROTEIN"/>
    <property type="match status" value="1"/>
</dbReference>
<dbReference type="Gene3D" id="3.40.50.12780">
    <property type="entry name" value="N-terminal domain of ligase-like"/>
    <property type="match status" value="1"/>
</dbReference>
<accession>A0ABM8Z125</accession>
<dbReference type="RefSeq" id="WP_239797297.1">
    <property type="nucleotide sequence ID" value="NZ_OU912926.1"/>
</dbReference>
<keyword evidence="1" id="KW-0548">Nucleotidyltransferase</keyword>
<keyword evidence="2" id="KW-1185">Reference proteome</keyword>
<dbReference type="EMBL" id="OU912926">
    <property type="protein sequence ID" value="CAG9933537.1"/>
    <property type="molecule type" value="Genomic_DNA"/>
</dbReference>
<evidence type="ECO:0000313" key="1">
    <source>
        <dbReference type="EMBL" id="CAG9933537.1"/>
    </source>
</evidence>
<organism evidence="1 2">
    <name type="scientific">Candidatus Nitrotoga arctica</name>
    <dbReference type="NCBI Taxonomy" id="453162"/>
    <lineage>
        <taxon>Bacteria</taxon>
        <taxon>Pseudomonadati</taxon>
        <taxon>Pseudomonadota</taxon>
        <taxon>Betaproteobacteria</taxon>
        <taxon>Nitrosomonadales</taxon>
        <taxon>Gallionellaceae</taxon>
        <taxon>Candidatus Nitrotoga</taxon>
    </lineage>
</organism>
<dbReference type="Proteomes" id="UP000839052">
    <property type="component" value="Chromosome"/>
</dbReference>
<dbReference type="SUPFAM" id="SSF56801">
    <property type="entry name" value="Acetyl-CoA synthetase-like"/>
    <property type="match status" value="1"/>
</dbReference>
<proteinExistence type="predicted"/>
<sequence>MASLYTKLVAHTLFPLHERLMQRPTFGYVDELEKSQWLSRAGVEQLQMHKLKLLLQSAEQHSPWHAERIHAAGLEPRSDAPLTLEALRRLPTMTKQDATRNVEQLVWRDIPGGAFKYNTGGSSGQPLIFHYGRLRQASDAAGRIRARRWWGVEVGDREVYLWGAPVELNKTGHIKALRDRLLNQLVLNAFDMSAANMDAYIEAIRRFQPKCIYGYASSLALLAAHARERSTRLRLPSLKVVCTTGEPLYPHQRKLIEETFGVPAANEFGSRDIGFTAHETPDGQMLLMSESIILEVLDTQGNPVAPGESGEAVMTGLCSHAQPFIRYRTGDVVRYANDTCKAGRGLHVIGEVVGRTTDFVVRSDGTIMHALAVIYVLRATEGIDEFKFIQHSIQDVEILVVRNPDWTEQSRDKAVSGIQARLGNNVRIELRLVDSIPPEVSGKYRYVVSHVPLQSGLDSALRESPPTMQPEKI</sequence>
<reference evidence="1 2" key="1">
    <citation type="submission" date="2021-10" db="EMBL/GenBank/DDBJ databases">
        <authorList>
            <person name="Koch H."/>
        </authorList>
    </citation>
    <scope>NUCLEOTIDE SEQUENCE [LARGE SCALE GENOMIC DNA]</scope>
    <source>
        <strain evidence="1">6680</strain>
    </source>
</reference>
<dbReference type="InterPro" id="IPR042099">
    <property type="entry name" value="ANL_N_sf"/>
</dbReference>
<evidence type="ECO:0000313" key="2">
    <source>
        <dbReference type="Proteomes" id="UP000839052"/>
    </source>
</evidence>
<keyword evidence="1" id="KW-0808">Transferase</keyword>
<gene>
    <name evidence="1" type="ORF">NTG6680_2288</name>
</gene>
<dbReference type="InterPro" id="IPR053158">
    <property type="entry name" value="CapK_Type1_Caps_Biosynth"/>
</dbReference>
<name>A0ABM8Z125_9PROT</name>